<dbReference type="GO" id="GO:0000976">
    <property type="term" value="F:transcription cis-regulatory region binding"/>
    <property type="evidence" value="ECO:0007669"/>
    <property type="project" value="TreeGrafter"/>
</dbReference>
<gene>
    <name evidence="5" type="ORF">MEBOL_003183</name>
</gene>
<dbReference type="PROSITE" id="PS01124">
    <property type="entry name" value="HTH_ARAC_FAMILY_2"/>
    <property type="match status" value="1"/>
</dbReference>
<dbReference type="EMBL" id="CP022163">
    <property type="protein sequence ID" value="ATB29728.1"/>
    <property type="molecule type" value="Genomic_DNA"/>
</dbReference>
<reference evidence="5 6" key="1">
    <citation type="submission" date="2017-06" db="EMBL/GenBank/DDBJ databases">
        <authorList>
            <person name="Kim H.J."/>
            <person name="Triplett B.A."/>
        </authorList>
    </citation>
    <scope>NUCLEOTIDE SEQUENCE [LARGE SCALE GENOMIC DNA]</scope>
    <source>
        <strain evidence="5 6">DSM 14713</strain>
    </source>
</reference>
<dbReference type="SMART" id="SM00342">
    <property type="entry name" value="HTH_ARAC"/>
    <property type="match status" value="1"/>
</dbReference>
<organism evidence="5 6">
    <name type="scientific">Melittangium boletus DSM 14713</name>
    <dbReference type="NCBI Taxonomy" id="1294270"/>
    <lineage>
        <taxon>Bacteria</taxon>
        <taxon>Pseudomonadati</taxon>
        <taxon>Myxococcota</taxon>
        <taxon>Myxococcia</taxon>
        <taxon>Myxococcales</taxon>
        <taxon>Cystobacterineae</taxon>
        <taxon>Archangiaceae</taxon>
        <taxon>Melittangium</taxon>
    </lineage>
</organism>
<dbReference type="AlphaFoldDB" id="A0A250IEQ1"/>
<keyword evidence="2" id="KW-0238">DNA-binding</keyword>
<keyword evidence="1" id="KW-0805">Transcription regulation</keyword>
<evidence type="ECO:0000256" key="1">
    <source>
        <dbReference type="ARBA" id="ARBA00023015"/>
    </source>
</evidence>
<evidence type="ECO:0000259" key="4">
    <source>
        <dbReference type="PROSITE" id="PS01124"/>
    </source>
</evidence>
<protein>
    <recommendedName>
        <fullName evidence="4">HTH araC/xylS-type domain-containing protein</fullName>
    </recommendedName>
</protein>
<evidence type="ECO:0000313" key="6">
    <source>
        <dbReference type="Proteomes" id="UP000217289"/>
    </source>
</evidence>
<sequence>MPVDLVPVPGVLLERFAVLGVDVERVLRQAGVLRSRFKEAKAYLTTREFLALWRALETGSGRDVGLRVGSEALPHQYDVASMAALHSGSLGEALEKLARYKRLTCPKDLTIELADGEARLRFHWVLAEGALPVRLLDATFASLLALARRGMGRPLIPRRVELARRRANTDMLTRHFGCEVVFDAPVDLLVLDARALDERFVTHNADLLAVLLPGLEAALSERSPHRSLADDARTALRRWMCGERPSVEKLADELRMSPRTFQRRLKESGTTYQSLLDEVRRESACRLLANTDLDAGEVAFLLGFEELNSFTRAFRGWEGVTPNQWRDSERRSA</sequence>
<feature type="domain" description="HTH araC/xylS-type" evidence="4">
    <location>
        <begin position="230"/>
        <end position="328"/>
    </location>
</feature>
<evidence type="ECO:0000256" key="2">
    <source>
        <dbReference type="ARBA" id="ARBA00023125"/>
    </source>
</evidence>
<dbReference type="GO" id="GO:0003700">
    <property type="term" value="F:DNA-binding transcription factor activity"/>
    <property type="evidence" value="ECO:0007669"/>
    <property type="project" value="InterPro"/>
</dbReference>
<accession>A0A250IEQ1</accession>
<keyword evidence="6" id="KW-1185">Reference proteome</keyword>
<dbReference type="SUPFAM" id="SSF46689">
    <property type="entry name" value="Homeodomain-like"/>
    <property type="match status" value="1"/>
</dbReference>
<dbReference type="InterPro" id="IPR018060">
    <property type="entry name" value="HTH_AraC"/>
</dbReference>
<name>A0A250IEQ1_9BACT</name>
<dbReference type="PANTHER" id="PTHR47894">
    <property type="entry name" value="HTH-TYPE TRANSCRIPTIONAL REGULATOR GADX"/>
    <property type="match status" value="1"/>
</dbReference>
<dbReference type="InterPro" id="IPR009057">
    <property type="entry name" value="Homeodomain-like_sf"/>
</dbReference>
<dbReference type="GO" id="GO:0005829">
    <property type="term" value="C:cytosol"/>
    <property type="evidence" value="ECO:0007669"/>
    <property type="project" value="TreeGrafter"/>
</dbReference>
<dbReference type="RefSeq" id="WP_218920913.1">
    <property type="nucleotide sequence ID" value="NZ_CP022163.1"/>
</dbReference>
<dbReference type="PANTHER" id="PTHR47894:SF1">
    <property type="entry name" value="HTH-TYPE TRANSCRIPTIONAL REGULATOR VQSM"/>
    <property type="match status" value="1"/>
</dbReference>
<dbReference type="InterPro" id="IPR032687">
    <property type="entry name" value="AraC-type_N"/>
</dbReference>
<evidence type="ECO:0000313" key="5">
    <source>
        <dbReference type="EMBL" id="ATB29728.1"/>
    </source>
</evidence>
<dbReference type="Proteomes" id="UP000217289">
    <property type="component" value="Chromosome"/>
</dbReference>
<evidence type="ECO:0000256" key="3">
    <source>
        <dbReference type="ARBA" id="ARBA00023163"/>
    </source>
</evidence>
<dbReference type="Pfam" id="PF12833">
    <property type="entry name" value="HTH_18"/>
    <property type="match status" value="1"/>
</dbReference>
<dbReference type="Gene3D" id="1.10.10.60">
    <property type="entry name" value="Homeodomain-like"/>
    <property type="match status" value="1"/>
</dbReference>
<proteinExistence type="predicted"/>
<dbReference type="KEGG" id="mbd:MEBOL_003183"/>
<keyword evidence="3" id="KW-0804">Transcription</keyword>
<dbReference type="Pfam" id="PF12625">
    <property type="entry name" value="Arabinose_bd"/>
    <property type="match status" value="1"/>
</dbReference>